<sequence>MPNTMRKVVISEFGDVSKVNVVDAQISDPPAGQVQVKVIYAGFSGADVNMRLGTYPMQRKSPLTPGYCLVGKVAVNGKSCTNFQPGTLIGCLSIYDAEAELVNLPEKYLVPIPSGLELQAATALILDWNTAYGMVMHAARVSSGQKIFVHGMSGAVGYAVTVLAQLQGAHVYGTASEKNHVLIRKMGATPFTYSNKNWINQMNELGGADAVFDALGFESWDESYSILRPDGGILVGYGGNLNSLNGQAPRSIIYPTLKLLARNYLKFWSGKRTKFYYISRDRSSFIPDLNALFDLLGRGKISVPIKVVYPLEEIQEAHRSWGKAAGIGSLLINVAGDEKS</sequence>
<comment type="caution">
    <text evidence="2">The sequence shown here is derived from an EMBL/GenBank/DDBJ whole genome shotgun (WGS) entry which is preliminary data.</text>
</comment>
<dbReference type="CDD" id="cd08273">
    <property type="entry name" value="MDR8"/>
    <property type="match status" value="1"/>
</dbReference>
<dbReference type="SUPFAM" id="SSF51735">
    <property type="entry name" value="NAD(P)-binding Rossmann-fold domains"/>
    <property type="match status" value="1"/>
</dbReference>
<dbReference type="SUPFAM" id="SSF50129">
    <property type="entry name" value="GroES-like"/>
    <property type="match status" value="1"/>
</dbReference>
<accession>A0A8H7AHT8</accession>
<feature type="domain" description="Enoyl reductase (ER)" evidence="1">
    <location>
        <begin position="14"/>
        <end position="332"/>
    </location>
</feature>
<dbReference type="Pfam" id="PF08240">
    <property type="entry name" value="ADH_N"/>
    <property type="match status" value="1"/>
</dbReference>
<dbReference type="EMBL" id="JAACFV010000043">
    <property type="protein sequence ID" value="KAF7509318.1"/>
    <property type="molecule type" value="Genomic_DNA"/>
</dbReference>
<organism evidence="2 3">
    <name type="scientific">Endocarpon pusillum</name>
    <dbReference type="NCBI Taxonomy" id="364733"/>
    <lineage>
        <taxon>Eukaryota</taxon>
        <taxon>Fungi</taxon>
        <taxon>Dikarya</taxon>
        <taxon>Ascomycota</taxon>
        <taxon>Pezizomycotina</taxon>
        <taxon>Eurotiomycetes</taxon>
        <taxon>Chaetothyriomycetidae</taxon>
        <taxon>Verrucariales</taxon>
        <taxon>Verrucariaceae</taxon>
        <taxon>Endocarpon</taxon>
    </lineage>
</organism>
<dbReference type="InterPro" id="IPR020843">
    <property type="entry name" value="ER"/>
</dbReference>
<dbReference type="Pfam" id="PF13602">
    <property type="entry name" value="ADH_zinc_N_2"/>
    <property type="match status" value="1"/>
</dbReference>
<dbReference type="OrthoDB" id="203908at2759"/>
<reference evidence="2" key="1">
    <citation type="submission" date="2020-02" db="EMBL/GenBank/DDBJ databases">
        <authorList>
            <person name="Palmer J.M."/>
        </authorList>
    </citation>
    <scope>NUCLEOTIDE SEQUENCE</scope>
    <source>
        <strain evidence="2">EPUS1.4</strain>
        <tissue evidence="2">Thallus</tissue>
    </source>
</reference>
<dbReference type="InterPro" id="IPR011032">
    <property type="entry name" value="GroES-like_sf"/>
</dbReference>
<protein>
    <recommendedName>
        <fullName evidence="1">Enoyl reductase (ER) domain-containing protein</fullName>
    </recommendedName>
</protein>
<dbReference type="Gene3D" id="3.40.50.720">
    <property type="entry name" value="NAD(P)-binding Rossmann-like Domain"/>
    <property type="match status" value="1"/>
</dbReference>
<dbReference type="GO" id="GO:0005739">
    <property type="term" value="C:mitochondrion"/>
    <property type="evidence" value="ECO:0007669"/>
    <property type="project" value="TreeGrafter"/>
</dbReference>
<proteinExistence type="predicted"/>
<dbReference type="Gene3D" id="3.90.180.10">
    <property type="entry name" value="Medium-chain alcohol dehydrogenases, catalytic domain"/>
    <property type="match status" value="1"/>
</dbReference>
<dbReference type="AlphaFoldDB" id="A0A8H7AHT8"/>
<dbReference type="GO" id="GO:0016491">
    <property type="term" value="F:oxidoreductase activity"/>
    <property type="evidence" value="ECO:0007669"/>
    <property type="project" value="InterPro"/>
</dbReference>
<dbReference type="SMART" id="SM00829">
    <property type="entry name" value="PKS_ER"/>
    <property type="match status" value="1"/>
</dbReference>
<keyword evidence="3" id="KW-1185">Reference proteome</keyword>
<name>A0A8H7AHT8_9EURO</name>
<dbReference type="InterPro" id="IPR036291">
    <property type="entry name" value="NAD(P)-bd_dom_sf"/>
</dbReference>
<gene>
    <name evidence="2" type="ORF">GJ744_008212</name>
</gene>
<dbReference type="Proteomes" id="UP000606974">
    <property type="component" value="Unassembled WGS sequence"/>
</dbReference>
<evidence type="ECO:0000259" key="1">
    <source>
        <dbReference type="SMART" id="SM00829"/>
    </source>
</evidence>
<evidence type="ECO:0000313" key="3">
    <source>
        <dbReference type="Proteomes" id="UP000606974"/>
    </source>
</evidence>
<dbReference type="InterPro" id="IPR013154">
    <property type="entry name" value="ADH-like_N"/>
</dbReference>
<dbReference type="PANTHER" id="PTHR43677">
    <property type="entry name" value="SHORT-CHAIN DEHYDROGENASE/REDUCTASE"/>
    <property type="match status" value="1"/>
</dbReference>
<dbReference type="InterPro" id="IPR051397">
    <property type="entry name" value="Zn-ADH-like_protein"/>
</dbReference>
<dbReference type="PANTHER" id="PTHR43677:SF4">
    <property type="entry name" value="QUINONE OXIDOREDUCTASE-LIKE PROTEIN 2"/>
    <property type="match status" value="1"/>
</dbReference>
<evidence type="ECO:0000313" key="2">
    <source>
        <dbReference type="EMBL" id="KAF7509318.1"/>
    </source>
</evidence>